<keyword evidence="3 6" id="KW-0808">Transferase</keyword>
<dbReference type="CDD" id="cd00685">
    <property type="entry name" value="Trans_IPPS_HT"/>
    <property type="match status" value="1"/>
</dbReference>
<dbReference type="SFLD" id="SFLDS00005">
    <property type="entry name" value="Isoprenoid_Synthase_Type_I"/>
    <property type="match status" value="1"/>
</dbReference>
<organism evidence="7 8">
    <name type="scientific">Desulfocapsa sulfexigens (strain DSM 10523 / SB164P1)</name>
    <dbReference type="NCBI Taxonomy" id="1167006"/>
    <lineage>
        <taxon>Bacteria</taxon>
        <taxon>Pseudomonadati</taxon>
        <taxon>Thermodesulfobacteriota</taxon>
        <taxon>Desulfobulbia</taxon>
        <taxon>Desulfobulbales</taxon>
        <taxon>Desulfocapsaceae</taxon>
        <taxon>Desulfocapsa</taxon>
    </lineage>
</organism>
<dbReference type="Pfam" id="PF00348">
    <property type="entry name" value="polyprenyl_synt"/>
    <property type="match status" value="1"/>
</dbReference>
<dbReference type="SUPFAM" id="SSF48576">
    <property type="entry name" value="Terpenoid synthases"/>
    <property type="match status" value="1"/>
</dbReference>
<evidence type="ECO:0000313" key="7">
    <source>
        <dbReference type="EMBL" id="AGF78445.1"/>
    </source>
</evidence>
<evidence type="ECO:0000256" key="5">
    <source>
        <dbReference type="ARBA" id="ARBA00022842"/>
    </source>
</evidence>
<comment type="similarity">
    <text evidence="2 6">Belongs to the FPP/GGPP synthase family.</text>
</comment>
<dbReference type="Gene3D" id="1.10.600.10">
    <property type="entry name" value="Farnesyl Diphosphate Synthase"/>
    <property type="match status" value="1"/>
</dbReference>
<dbReference type="Proteomes" id="UP000011721">
    <property type="component" value="Chromosome"/>
</dbReference>
<reference evidence="8" key="1">
    <citation type="journal article" date="2013" name="Stand. Genomic Sci.">
        <title>Complete genome sequence of Desulfocapsa sulfexigens, a marine deltaproteobacterium specialized in disproportionating inorganic sulfur compounds.</title>
        <authorList>
            <person name="Finster K.W."/>
            <person name="Kjeldsen K.U."/>
            <person name="Kube M."/>
            <person name="Reinhardt R."/>
            <person name="Mussmann M."/>
            <person name="Amann R."/>
            <person name="Schreiber L."/>
        </authorList>
    </citation>
    <scope>NUCLEOTIDE SEQUENCE [LARGE SCALE GENOMIC DNA]</scope>
    <source>
        <strain evidence="8">DSM 10523 / SB164P1</strain>
    </source>
</reference>
<protein>
    <submittedName>
        <fullName evidence="7">Geranylgeranyl pyrophosphate synthase</fullName>
    </submittedName>
</protein>
<sequence>MADVTNAGVPELLQAIAPEVEKIEQIMLQDLREASAGADPLLREVLEYGLLNGGKRLRPLLVVLAARLCGFKEENDDKETLYKLAIAFEYLHCATLFHDDVIDRADMRRGKPSVNEKFGTIAAILGGDFLHSRSMFLIGSLGGRKALQIFCNATNAMVDGEFLQLRNAQNYNLSEDDYLAAVKGKTALLIAATCEIGAIAAGASTAKQLALAQYGISLGTAFQIVDDLLDYMGDVAKTGKVIGNDFQEGKMTLPVILTIAEANTEDKASLLFLLENTSARRDGFPEAFEIIQRYDGFGRSRKSAESVVAKAVAGLEIFSGKNVSPILTIFKALAQYVLTREK</sequence>
<proteinExistence type="inferred from homology"/>
<dbReference type="GO" id="GO:0046872">
    <property type="term" value="F:metal ion binding"/>
    <property type="evidence" value="ECO:0007669"/>
    <property type="project" value="UniProtKB-KW"/>
</dbReference>
<evidence type="ECO:0000256" key="3">
    <source>
        <dbReference type="ARBA" id="ARBA00022679"/>
    </source>
</evidence>
<dbReference type="AlphaFoldDB" id="M1PFK2"/>
<name>M1PFK2_DESSD</name>
<keyword evidence="5" id="KW-0460">Magnesium</keyword>
<keyword evidence="8" id="KW-1185">Reference proteome</keyword>
<evidence type="ECO:0000256" key="2">
    <source>
        <dbReference type="ARBA" id="ARBA00006706"/>
    </source>
</evidence>
<accession>M1PFK2</accession>
<dbReference type="PANTHER" id="PTHR12001:SF69">
    <property type="entry name" value="ALL TRANS-POLYPRENYL-DIPHOSPHATE SYNTHASE PDSS1"/>
    <property type="match status" value="1"/>
</dbReference>
<dbReference type="InterPro" id="IPR033749">
    <property type="entry name" value="Polyprenyl_synt_CS"/>
</dbReference>
<comment type="cofactor">
    <cofactor evidence="1">
        <name>Mg(2+)</name>
        <dbReference type="ChEBI" id="CHEBI:18420"/>
    </cofactor>
</comment>
<evidence type="ECO:0000256" key="4">
    <source>
        <dbReference type="ARBA" id="ARBA00022723"/>
    </source>
</evidence>
<gene>
    <name evidence="7" type="ordered locus">UWK_01888</name>
</gene>
<dbReference type="GO" id="GO:0008299">
    <property type="term" value="P:isoprenoid biosynthetic process"/>
    <property type="evidence" value="ECO:0007669"/>
    <property type="project" value="InterPro"/>
</dbReference>
<dbReference type="eggNOG" id="COG0142">
    <property type="taxonomic scope" value="Bacteria"/>
</dbReference>
<dbReference type="EMBL" id="CP003985">
    <property type="protein sequence ID" value="AGF78445.1"/>
    <property type="molecule type" value="Genomic_DNA"/>
</dbReference>
<dbReference type="InterPro" id="IPR000092">
    <property type="entry name" value="Polyprenyl_synt"/>
</dbReference>
<dbReference type="GO" id="GO:0004659">
    <property type="term" value="F:prenyltransferase activity"/>
    <property type="evidence" value="ECO:0007669"/>
    <property type="project" value="InterPro"/>
</dbReference>
<dbReference type="PANTHER" id="PTHR12001">
    <property type="entry name" value="GERANYLGERANYL PYROPHOSPHATE SYNTHASE"/>
    <property type="match status" value="1"/>
</dbReference>
<dbReference type="KEGG" id="dsf:UWK_01888"/>
<evidence type="ECO:0000313" key="8">
    <source>
        <dbReference type="Proteomes" id="UP000011721"/>
    </source>
</evidence>
<dbReference type="InterPro" id="IPR008949">
    <property type="entry name" value="Isoprenoid_synthase_dom_sf"/>
</dbReference>
<dbReference type="RefSeq" id="WP_015404136.1">
    <property type="nucleotide sequence ID" value="NC_020304.1"/>
</dbReference>
<dbReference type="HOGENOM" id="CLU_014015_2_0_7"/>
<evidence type="ECO:0000256" key="1">
    <source>
        <dbReference type="ARBA" id="ARBA00001946"/>
    </source>
</evidence>
<dbReference type="PROSITE" id="PS00444">
    <property type="entry name" value="POLYPRENYL_SYNTHASE_2"/>
    <property type="match status" value="1"/>
</dbReference>
<evidence type="ECO:0000256" key="6">
    <source>
        <dbReference type="RuleBase" id="RU004466"/>
    </source>
</evidence>
<dbReference type="STRING" id="1167006.UWK_01888"/>
<keyword evidence="4" id="KW-0479">Metal-binding</keyword>